<accession>A0A0D8JG66</accession>
<dbReference type="AlphaFoldDB" id="A0A0D8JG66"/>
<reference evidence="1 2" key="1">
    <citation type="submission" date="2014-09" db="EMBL/GenBank/DDBJ databases">
        <title>Draft Genome Sequence of Draconibacterium sp. JN14CK-3.</title>
        <authorList>
            <person name="Dong C."/>
            <person name="Lai Q."/>
            <person name="Shao Z."/>
        </authorList>
    </citation>
    <scope>NUCLEOTIDE SEQUENCE [LARGE SCALE GENOMIC DNA]</scope>
    <source>
        <strain evidence="1 2">JN14CK-3</strain>
    </source>
</reference>
<protein>
    <recommendedName>
        <fullName evidence="3">BACON domain-containing protein</fullName>
    </recommendedName>
</protein>
<dbReference type="Proteomes" id="UP000032544">
    <property type="component" value="Unassembled WGS sequence"/>
</dbReference>
<evidence type="ECO:0000313" key="2">
    <source>
        <dbReference type="Proteomes" id="UP000032544"/>
    </source>
</evidence>
<proteinExistence type="predicted"/>
<name>A0A0D8JG66_9BACT</name>
<evidence type="ECO:0000313" key="1">
    <source>
        <dbReference type="EMBL" id="KJF44858.1"/>
    </source>
</evidence>
<dbReference type="STRING" id="1544798.LH29_05315"/>
<sequence length="145" mass="16439">MPPSSNKHKSQQLGRMKKLLLLLSLFAILSCSKDTPIGLWDDNIKLSQKEVEFDAKENTIVITTEGAWWWIDALKLNGSYINIDDMDTAADNFVIEEPEFKIERKNATEIHISMSENLSDNKRVLIIGLEAGDYFDGIRVTQSAH</sequence>
<comment type="caution">
    <text evidence="1">The sequence shown here is derived from an EMBL/GenBank/DDBJ whole genome shotgun (WGS) entry which is preliminary data.</text>
</comment>
<evidence type="ECO:0008006" key="3">
    <source>
        <dbReference type="Google" id="ProtNLM"/>
    </source>
</evidence>
<gene>
    <name evidence="1" type="ORF">LH29_05315</name>
</gene>
<organism evidence="1 2">
    <name type="scientific">Draconibacterium sediminis</name>
    <dbReference type="NCBI Taxonomy" id="1544798"/>
    <lineage>
        <taxon>Bacteria</taxon>
        <taxon>Pseudomonadati</taxon>
        <taxon>Bacteroidota</taxon>
        <taxon>Bacteroidia</taxon>
        <taxon>Marinilabiliales</taxon>
        <taxon>Prolixibacteraceae</taxon>
        <taxon>Draconibacterium</taxon>
    </lineage>
</organism>
<dbReference type="EMBL" id="JRHC01000001">
    <property type="protein sequence ID" value="KJF44858.1"/>
    <property type="molecule type" value="Genomic_DNA"/>
</dbReference>
<dbReference type="PROSITE" id="PS51257">
    <property type="entry name" value="PROKAR_LIPOPROTEIN"/>
    <property type="match status" value="1"/>
</dbReference>
<keyword evidence="2" id="KW-1185">Reference proteome</keyword>